<dbReference type="RefSeq" id="WP_039630068.1">
    <property type="nucleotide sequence ID" value="NZ_AYSO01000011.1"/>
</dbReference>
<name>A0A0C1RCZ0_9CLOT</name>
<dbReference type="SUPFAM" id="SSF46689">
    <property type="entry name" value="Homeodomain-like"/>
    <property type="match status" value="1"/>
</dbReference>
<evidence type="ECO:0000313" key="2">
    <source>
        <dbReference type="EMBL" id="KIE48241.1"/>
    </source>
</evidence>
<evidence type="ECO:0000313" key="3">
    <source>
        <dbReference type="Proteomes" id="UP000031366"/>
    </source>
</evidence>
<dbReference type="InterPro" id="IPR014875">
    <property type="entry name" value="Mor_transcription_activator"/>
</dbReference>
<evidence type="ECO:0000259" key="1">
    <source>
        <dbReference type="Pfam" id="PF08765"/>
    </source>
</evidence>
<reference evidence="2 3" key="1">
    <citation type="journal article" date="2015" name="Infect. Genet. Evol.">
        <title>Genomic sequences of six botulinum neurotoxin-producing strains representing three clostridial species illustrate the mobility and diversity of botulinum neurotoxin genes.</title>
        <authorList>
            <person name="Smith T.J."/>
            <person name="Hill K.K."/>
            <person name="Xie G."/>
            <person name="Foley B.T."/>
            <person name="Williamson C.H."/>
            <person name="Foster J.T."/>
            <person name="Johnson S.L."/>
            <person name="Chertkov O."/>
            <person name="Teshima H."/>
            <person name="Gibbons H.S."/>
            <person name="Johnsky L.A."/>
            <person name="Karavis M.A."/>
            <person name="Smith L.A."/>
        </authorList>
    </citation>
    <scope>NUCLEOTIDE SEQUENCE [LARGE SCALE GENOMIC DNA]</scope>
    <source>
        <strain evidence="2 3">CDC 2741</strain>
    </source>
</reference>
<protein>
    <submittedName>
        <fullName evidence="2">Mor transcription activator family protein</fullName>
    </submittedName>
</protein>
<feature type="domain" description="Mor transcription activator" evidence="1">
    <location>
        <begin position="12"/>
        <end position="90"/>
    </location>
</feature>
<sequence>MKYVKAHNVLPEEIIELIQQYIDGEYLYIPRKSENEKAWGEKNGTRNSLKKRNNEIFEKYTCGTKVSELASEYFLSEQSIRRIISRERKLSA</sequence>
<dbReference type="AlphaFoldDB" id="A0A0C1RCZ0"/>
<keyword evidence="3" id="KW-1185">Reference proteome</keyword>
<dbReference type="Pfam" id="PF08765">
    <property type="entry name" value="Mor"/>
    <property type="match status" value="1"/>
</dbReference>
<gene>
    <name evidence="2" type="ORF">U732_4024</name>
</gene>
<comment type="caution">
    <text evidence="2">The sequence shown here is derived from an EMBL/GenBank/DDBJ whole genome shotgun (WGS) entry which is preliminary data.</text>
</comment>
<dbReference type="Gene3D" id="1.10.10.60">
    <property type="entry name" value="Homeodomain-like"/>
    <property type="match status" value="1"/>
</dbReference>
<accession>A0A0C1RCZ0</accession>
<dbReference type="EMBL" id="AYSO01000011">
    <property type="protein sequence ID" value="KIE48241.1"/>
    <property type="molecule type" value="Genomic_DNA"/>
</dbReference>
<dbReference type="InterPro" id="IPR049739">
    <property type="entry name" value="YraL-like"/>
</dbReference>
<dbReference type="PANTHER" id="PTHR37812:SF1">
    <property type="entry name" value="MU-LIKE PROPHAGE FLUMU PROTEIN C"/>
    <property type="match status" value="1"/>
</dbReference>
<dbReference type="OrthoDB" id="9800398at2"/>
<dbReference type="PANTHER" id="PTHR37812">
    <property type="entry name" value="MU-LIKE PROPHAGE FLUMU PROTEIN C"/>
    <property type="match status" value="1"/>
</dbReference>
<dbReference type="NCBIfam" id="NF040785">
    <property type="entry name" value="CD3324_fam"/>
    <property type="match status" value="1"/>
</dbReference>
<dbReference type="InterPro" id="IPR009057">
    <property type="entry name" value="Homeodomain-like_sf"/>
</dbReference>
<proteinExistence type="predicted"/>
<dbReference type="Proteomes" id="UP000031366">
    <property type="component" value="Unassembled WGS sequence"/>
</dbReference>
<dbReference type="InterPro" id="IPR052411">
    <property type="entry name" value="c-mor_Regulatory_Protein"/>
</dbReference>
<organism evidence="2 3">
    <name type="scientific">Clostridium argentinense CDC 2741</name>
    <dbReference type="NCBI Taxonomy" id="1418104"/>
    <lineage>
        <taxon>Bacteria</taxon>
        <taxon>Bacillati</taxon>
        <taxon>Bacillota</taxon>
        <taxon>Clostridia</taxon>
        <taxon>Eubacteriales</taxon>
        <taxon>Clostridiaceae</taxon>
        <taxon>Clostridium</taxon>
    </lineage>
</organism>